<feature type="domain" description="Alpha/beta hydrolase fold-3" evidence="3">
    <location>
        <begin position="303"/>
        <end position="366"/>
    </location>
</feature>
<feature type="compositionally biased region" description="Basic and acidic residues" evidence="2">
    <location>
        <begin position="392"/>
        <end position="403"/>
    </location>
</feature>
<protein>
    <recommendedName>
        <fullName evidence="3">Alpha/beta hydrolase fold-3 domain-containing protein</fullName>
    </recommendedName>
</protein>
<dbReference type="SUPFAM" id="SSF53474">
    <property type="entry name" value="alpha/beta-Hydrolases"/>
    <property type="match status" value="1"/>
</dbReference>
<dbReference type="EMBL" id="JAVRRJ010000002">
    <property type="protein sequence ID" value="KAK5088234.1"/>
    <property type="molecule type" value="Genomic_DNA"/>
</dbReference>
<proteinExistence type="predicted"/>
<dbReference type="AlphaFoldDB" id="A0AAN7T4W9"/>
<dbReference type="InterPro" id="IPR029058">
    <property type="entry name" value="AB_hydrolase_fold"/>
</dbReference>
<evidence type="ECO:0000313" key="4">
    <source>
        <dbReference type="EMBL" id="KAK5088234.1"/>
    </source>
</evidence>
<comment type="caution">
    <text evidence="4">The sequence shown here is derived from an EMBL/GenBank/DDBJ whole genome shotgun (WGS) entry which is preliminary data.</text>
</comment>
<evidence type="ECO:0000256" key="1">
    <source>
        <dbReference type="ARBA" id="ARBA00022801"/>
    </source>
</evidence>
<dbReference type="InterPro" id="IPR050300">
    <property type="entry name" value="GDXG_lipolytic_enzyme"/>
</dbReference>
<dbReference type="PANTHER" id="PTHR48081:SF8">
    <property type="entry name" value="ALPHA_BETA HYDROLASE FOLD-3 DOMAIN-CONTAINING PROTEIN-RELATED"/>
    <property type="match status" value="1"/>
</dbReference>
<reference evidence="4 5" key="1">
    <citation type="submission" date="2023-08" db="EMBL/GenBank/DDBJ databases">
        <title>Black Yeasts Isolated from many extreme environments.</title>
        <authorList>
            <person name="Coleine C."/>
            <person name="Stajich J.E."/>
            <person name="Selbmann L."/>
        </authorList>
    </citation>
    <scope>NUCLEOTIDE SEQUENCE [LARGE SCALE GENOMIC DNA]</scope>
    <source>
        <strain evidence="4 5">CCFEE 5910</strain>
    </source>
</reference>
<feature type="domain" description="Alpha/beta hydrolase fold-3" evidence="3">
    <location>
        <begin position="113"/>
        <end position="257"/>
    </location>
</feature>
<keyword evidence="5" id="KW-1185">Reference proteome</keyword>
<organism evidence="4 5">
    <name type="scientific">Lithohypha guttulata</name>
    <dbReference type="NCBI Taxonomy" id="1690604"/>
    <lineage>
        <taxon>Eukaryota</taxon>
        <taxon>Fungi</taxon>
        <taxon>Dikarya</taxon>
        <taxon>Ascomycota</taxon>
        <taxon>Pezizomycotina</taxon>
        <taxon>Eurotiomycetes</taxon>
        <taxon>Chaetothyriomycetidae</taxon>
        <taxon>Chaetothyriales</taxon>
        <taxon>Trichomeriaceae</taxon>
        <taxon>Lithohypha</taxon>
    </lineage>
</organism>
<evidence type="ECO:0000256" key="2">
    <source>
        <dbReference type="SAM" id="MobiDB-lite"/>
    </source>
</evidence>
<evidence type="ECO:0000313" key="5">
    <source>
        <dbReference type="Proteomes" id="UP001309876"/>
    </source>
</evidence>
<feature type="compositionally biased region" description="Acidic residues" evidence="2">
    <location>
        <begin position="404"/>
        <end position="416"/>
    </location>
</feature>
<dbReference type="Pfam" id="PF07859">
    <property type="entry name" value="Abhydrolase_3"/>
    <property type="match status" value="2"/>
</dbReference>
<feature type="region of interest" description="Disordered" evidence="2">
    <location>
        <begin position="271"/>
        <end position="298"/>
    </location>
</feature>
<accession>A0AAN7T4W9</accession>
<dbReference type="Gene3D" id="3.40.50.1820">
    <property type="entry name" value="alpha/beta hydrolase"/>
    <property type="match status" value="1"/>
</dbReference>
<dbReference type="GO" id="GO:0016787">
    <property type="term" value="F:hydrolase activity"/>
    <property type="evidence" value="ECO:0007669"/>
    <property type="project" value="UniProtKB-KW"/>
</dbReference>
<keyword evidence="1" id="KW-0378">Hydrolase</keyword>
<evidence type="ECO:0000259" key="3">
    <source>
        <dbReference type="Pfam" id="PF07859"/>
    </source>
</evidence>
<gene>
    <name evidence="4" type="ORF">LTR05_002451</name>
</gene>
<feature type="region of interest" description="Disordered" evidence="2">
    <location>
        <begin position="390"/>
        <end position="416"/>
    </location>
</feature>
<dbReference type="Proteomes" id="UP001309876">
    <property type="component" value="Unassembled WGS sequence"/>
</dbReference>
<name>A0AAN7T4W9_9EURO</name>
<dbReference type="PANTHER" id="PTHR48081">
    <property type="entry name" value="AB HYDROLASE SUPERFAMILY PROTEIN C4A8.06C"/>
    <property type="match status" value="1"/>
</dbReference>
<sequence length="416" mass="46444">MIVAQPPLPAQPPRKILRNPLHPSVVDKLDPAFVKLYNEYIAPGPPPSTDVEAARANYSALYSYATAPATGVGGIGETMVPGWDKYPGDINVRVYVPPGEELGTRKVWPVHFNFHGGGWAVGDLETSAHLCHHICASVPCCVIDVEYRLIPDYPFPIGIMDSLAAIAHILVNHKTFSIDPHNITFGGESSGATISLVLSHLFRDAGESYAKRLKGVVVGTPSISDIRNYNTPAESPWQSMRESEFAPLLDWQKLKWFDTFKWMSLAPQQPYQQGHHPQLGSVKGSGAPSPSSRVRRPSYREMSRDVSWYSNLLDAPNFKNLAPHTWIGTAEIDPLRDEAEAYAEKLREHGNNVVNKRYPGVPHPFMHMDGILRQGREYVSDVILNIRQCLHPPKESEEAKEEKQDDEAEEQDEMKE</sequence>
<dbReference type="InterPro" id="IPR013094">
    <property type="entry name" value="AB_hydrolase_3"/>
</dbReference>